<feature type="transmembrane region" description="Helical" evidence="10">
    <location>
        <begin position="75"/>
        <end position="97"/>
    </location>
</feature>
<evidence type="ECO:0000256" key="6">
    <source>
        <dbReference type="ARBA" id="ARBA00023303"/>
    </source>
</evidence>
<dbReference type="HAMAP" id="MF_00454">
    <property type="entry name" value="FluC"/>
    <property type="match status" value="1"/>
</dbReference>
<feature type="transmembrane region" description="Helical" evidence="10">
    <location>
        <begin position="41"/>
        <end position="63"/>
    </location>
</feature>
<name>A0ABX4E4Y5_9BACI</name>
<keyword evidence="3 10" id="KW-0812">Transmembrane</keyword>
<dbReference type="InterPro" id="IPR003691">
    <property type="entry name" value="FluC"/>
</dbReference>
<keyword evidence="10" id="KW-0813">Transport</keyword>
<dbReference type="PANTHER" id="PTHR28259:SF1">
    <property type="entry name" value="FLUORIDE EXPORT PROTEIN 1-RELATED"/>
    <property type="match status" value="1"/>
</dbReference>
<dbReference type="PANTHER" id="PTHR28259">
    <property type="entry name" value="FLUORIDE EXPORT PROTEIN 1-RELATED"/>
    <property type="match status" value="1"/>
</dbReference>
<dbReference type="RefSeq" id="WP_045849423.1">
    <property type="nucleotide sequence ID" value="NZ_FTLX01000010.1"/>
</dbReference>
<feature type="transmembrane region" description="Helical" evidence="10">
    <location>
        <begin position="103"/>
        <end position="124"/>
    </location>
</feature>
<accession>A0ABX4E4Y5</accession>
<keyword evidence="10" id="KW-0915">Sodium</keyword>
<feature type="binding site" evidence="10">
    <location>
        <position position="84"/>
    </location>
    <ligand>
        <name>Na(+)</name>
        <dbReference type="ChEBI" id="CHEBI:29101"/>
        <note>structural</note>
    </ligand>
</feature>
<proteinExistence type="inferred from homology"/>
<keyword evidence="5 10" id="KW-0472">Membrane</keyword>
<feature type="binding site" evidence="10">
    <location>
        <position position="81"/>
    </location>
    <ligand>
        <name>Na(+)</name>
        <dbReference type="ChEBI" id="CHEBI:29101"/>
        <note>structural</note>
    </ligand>
</feature>
<comment type="catalytic activity">
    <reaction evidence="8">
        <text>fluoride(in) = fluoride(out)</text>
        <dbReference type="Rhea" id="RHEA:76159"/>
        <dbReference type="ChEBI" id="CHEBI:17051"/>
    </reaction>
    <physiologicalReaction direction="left-to-right" evidence="8">
        <dbReference type="Rhea" id="RHEA:76160"/>
    </physiologicalReaction>
</comment>
<comment type="similarity">
    <text evidence="7 10">Belongs to the fluoride channel Fluc/FEX (TC 1.A.43) family.</text>
</comment>
<evidence type="ECO:0000256" key="3">
    <source>
        <dbReference type="ARBA" id="ARBA00022692"/>
    </source>
</evidence>
<comment type="function">
    <text evidence="9 10">Fluoride-specific ion channel. Important for reducing fluoride concentration in the cell, thus reducing its toxicity.</text>
</comment>
<evidence type="ECO:0000256" key="5">
    <source>
        <dbReference type="ARBA" id="ARBA00023136"/>
    </source>
</evidence>
<evidence type="ECO:0000256" key="7">
    <source>
        <dbReference type="ARBA" id="ARBA00035120"/>
    </source>
</evidence>
<dbReference type="Pfam" id="PF02537">
    <property type="entry name" value="CRCB"/>
    <property type="match status" value="1"/>
</dbReference>
<dbReference type="Proteomes" id="UP000215545">
    <property type="component" value="Unassembled WGS sequence"/>
</dbReference>
<comment type="subcellular location">
    <subcellularLocation>
        <location evidence="1 10">Cell membrane</location>
        <topology evidence="1 10">Multi-pass membrane protein</topology>
    </subcellularLocation>
</comment>
<gene>
    <name evidence="10" type="primary">fluC</name>
    <name evidence="10" type="synonym">crcB</name>
    <name evidence="11" type="ORF">B1B05_16530</name>
</gene>
<evidence type="ECO:0000256" key="1">
    <source>
        <dbReference type="ARBA" id="ARBA00004651"/>
    </source>
</evidence>
<keyword evidence="10" id="KW-0406">Ion transport</keyword>
<evidence type="ECO:0000313" key="11">
    <source>
        <dbReference type="EMBL" id="OXS74498.1"/>
    </source>
</evidence>
<evidence type="ECO:0000256" key="10">
    <source>
        <dbReference type="HAMAP-Rule" id="MF_00454"/>
    </source>
</evidence>
<comment type="caution">
    <text evidence="11">The sequence shown here is derived from an EMBL/GenBank/DDBJ whole genome shotgun (WGS) entry which is preliminary data.</text>
</comment>
<keyword evidence="4 10" id="KW-1133">Transmembrane helix</keyword>
<dbReference type="EMBL" id="MWSK01000010">
    <property type="protein sequence ID" value="OXS74498.1"/>
    <property type="molecule type" value="Genomic_DNA"/>
</dbReference>
<evidence type="ECO:0000256" key="4">
    <source>
        <dbReference type="ARBA" id="ARBA00022989"/>
    </source>
</evidence>
<evidence type="ECO:0000256" key="2">
    <source>
        <dbReference type="ARBA" id="ARBA00022475"/>
    </source>
</evidence>
<sequence>MSESKEGFLLIYLLVGLGGMIGAGLRYSLSLATACGWPGSFPLATLIANWAGCFLLPFLTFRLANRFSAAAQKGITTGVIGSFTTFSTFSVETVALWETGQIGAAFFYVFLSLAGGLLFIQLGARKGMVS</sequence>
<evidence type="ECO:0000313" key="12">
    <source>
        <dbReference type="Proteomes" id="UP000215545"/>
    </source>
</evidence>
<feature type="transmembrane region" description="Helical" evidence="10">
    <location>
        <begin position="7"/>
        <end position="29"/>
    </location>
</feature>
<evidence type="ECO:0000256" key="8">
    <source>
        <dbReference type="ARBA" id="ARBA00035585"/>
    </source>
</evidence>
<comment type="activity regulation">
    <text evidence="10">Na(+) is not transported, but it plays an essential structural role and its presence is essential for fluoride channel function.</text>
</comment>
<dbReference type="NCBIfam" id="TIGR00494">
    <property type="entry name" value="crcB"/>
    <property type="match status" value="1"/>
</dbReference>
<keyword evidence="2 10" id="KW-1003">Cell membrane</keyword>
<reference evidence="12" key="1">
    <citation type="submission" date="2017-03" db="EMBL/GenBank/DDBJ databases">
        <title>Bacillus sp. V-88(T) DSM27956, whole genome shotgun sequencing project.</title>
        <authorList>
            <person name="Dastager S.G."/>
            <person name="Neurgaonkar P.S."/>
            <person name="Dharne M.S."/>
        </authorList>
    </citation>
    <scope>NUCLEOTIDE SEQUENCE [LARGE SCALE GENOMIC DNA]</scope>
    <source>
        <strain evidence="12">DSM 25145</strain>
    </source>
</reference>
<keyword evidence="10" id="KW-0479">Metal-binding</keyword>
<protein>
    <recommendedName>
        <fullName evidence="10">Fluoride-specific ion channel FluC</fullName>
    </recommendedName>
</protein>
<keyword evidence="6 10" id="KW-0407">Ion channel</keyword>
<keyword evidence="12" id="KW-1185">Reference proteome</keyword>
<organism evidence="11 12">
    <name type="scientific">Domibacillus enclensis</name>
    <dbReference type="NCBI Taxonomy" id="1017273"/>
    <lineage>
        <taxon>Bacteria</taxon>
        <taxon>Bacillati</taxon>
        <taxon>Bacillota</taxon>
        <taxon>Bacilli</taxon>
        <taxon>Bacillales</taxon>
        <taxon>Bacillaceae</taxon>
        <taxon>Domibacillus</taxon>
    </lineage>
</organism>
<evidence type="ECO:0000256" key="9">
    <source>
        <dbReference type="ARBA" id="ARBA00049940"/>
    </source>
</evidence>